<dbReference type="GO" id="GO:0009098">
    <property type="term" value="P:L-leucine biosynthetic process"/>
    <property type="evidence" value="ECO:0007669"/>
    <property type="project" value="UniProtKB-UniRule"/>
</dbReference>
<dbReference type="PROSITE" id="PS00816">
    <property type="entry name" value="AIPM_HOMOCIT_SYNTH_2"/>
    <property type="match status" value="1"/>
</dbReference>
<feature type="binding site" evidence="10">
    <location>
        <position position="40"/>
    </location>
    <ligand>
        <name>Mg(2+)</name>
        <dbReference type="ChEBI" id="CHEBI:18420"/>
    </ligand>
</feature>
<dbReference type="PANTHER" id="PTHR46911">
    <property type="match status" value="1"/>
</dbReference>
<dbReference type="GO" id="GO:0003852">
    <property type="term" value="F:2-isopropylmalate synthase activity"/>
    <property type="evidence" value="ECO:0007669"/>
    <property type="project" value="UniProtKB-UniRule"/>
</dbReference>
<evidence type="ECO:0000313" key="12">
    <source>
        <dbReference type="EMBL" id="GHD59738.1"/>
    </source>
</evidence>
<dbReference type="CDD" id="cd07942">
    <property type="entry name" value="DRE_TIM_LeuA"/>
    <property type="match status" value="1"/>
</dbReference>
<keyword evidence="8 10" id="KW-0479">Metal-binding</keyword>
<dbReference type="InterPro" id="IPR039371">
    <property type="entry name" value="LeuA_N_DRE-TIM"/>
</dbReference>
<dbReference type="SUPFAM" id="SSF51569">
    <property type="entry name" value="Aldolase"/>
    <property type="match status" value="1"/>
</dbReference>
<dbReference type="InterPro" id="IPR013709">
    <property type="entry name" value="2-isopropylmalate_synth_dimer"/>
</dbReference>
<evidence type="ECO:0000256" key="2">
    <source>
        <dbReference type="ARBA" id="ARBA00004689"/>
    </source>
</evidence>
<keyword evidence="13" id="KW-1185">Reference proteome</keyword>
<dbReference type="RefSeq" id="WP_189993809.1">
    <property type="nucleotide sequence ID" value="NZ_BMZS01000011.1"/>
</dbReference>
<comment type="cofactor">
    <cofactor evidence="10">
        <name>Mg(2+)</name>
        <dbReference type="ChEBI" id="CHEBI:18420"/>
    </cofactor>
</comment>
<dbReference type="SMART" id="SM00917">
    <property type="entry name" value="LeuA_dimer"/>
    <property type="match status" value="1"/>
</dbReference>
<dbReference type="HAMAP" id="MF_00572">
    <property type="entry name" value="LeuA_type2"/>
    <property type="match status" value="1"/>
</dbReference>
<evidence type="ECO:0000256" key="5">
    <source>
        <dbReference type="ARBA" id="ARBA00022430"/>
    </source>
</evidence>
<name>A0A918XVM2_9PROT</name>
<organism evidence="12 13">
    <name type="scientific">Thalassobaculum fulvum</name>
    <dbReference type="NCBI Taxonomy" id="1633335"/>
    <lineage>
        <taxon>Bacteria</taxon>
        <taxon>Pseudomonadati</taxon>
        <taxon>Pseudomonadota</taxon>
        <taxon>Alphaproteobacteria</taxon>
        <taxon>Rhodospirillales</taxon>
        <taxon>Thalassobaculaceae</taxon>
        <taxon>Thalassobaculum</taxon>
    </lineage>
</organism>
<keyword evidence="5 10" id="KW-0432">Leucine biosynthesis</keyword>
<dbReference type="SUPFAM" id="SSF110921">
    <property type="entry name" value="2-isopropylmalate synthase LeuA, allosteric (dimerisation) domain"/>
    <property type="match status" value="1"/>
</dbReference>
<dbReference type="PROSITE" id="PS00815">
    <property type="entry name" value="AIPM_HOMOCIT_SYNTH_1"/>
    <property type="match status" value="1"/>
</dbReference>
<evidence type="ECO:0000256" key="6">
    <source>
        <dbReference type="ARBA" id="ARBA00022605"/>
    </source>
</evidence>
<evidence type="ECO:0000256" key="1">
    <source>
        <dbReference type="ARBA" id="ARBA00000064"/>
    </source>
</evidence>
<feature type="region of interest" description="Regulatory domain" evidence="10">
    <location>
        <begin position="439"/>
        <end position="557"/>
    </location>
</feature>
<feature type="binding site" evidence="10">
    <location>
        <position position="246"/>
    </location>
    <ligand>
        <name>Mg(2+)</name>
        <dbReference type="ChEBI" id="CHEBI:18420"/>
    </ligand>
</feature>
<evidence type="ECO:0000256" key="10">
    <source>
        <dbReference type="HAMAP-Rule" id="MF_00572"/>
    </source>
</evidence>
<comment type="function">
    <text evidence="10">Catalyzes the condensation of the acetyl group of acetyl-CoA with 3-methyl-2-oxobutanoate (2-ketoisovalerate) to form 3-carboxy-3-hydroxy-4-methylpentanoate (2-isopropylmalate).</text>
</comment>
<evidence type="ECO:0000256" key="7">
    <source>
        <dbReference type="ARBA" id="ARBA00022679"/>
    </source>
</evidence>
<evidence type="ECO:0000259" key="11">
    <source>
        <dbReference type="PROSITE" id="PS50991"/>
    </source>
</evidence>
<dbReference type="InterPro" id="IPR013785">
    <property type="entry name" value="Aldolase_TIM"/>
</dbReference>
<sequence length="557" mass="62180">MNVQAIHKYRSYPPVGLVDRTWPNKVIERAPIWCSVDLRDGNQALVDPMDGPRKRRLFDTLVKMGFKEIEVGFPSASDTDFNFVRELIEKNLIPDDVTIQVLTQAREHLIDRTFEAVQGAKNVIIHLYNSTSELQRRVVFQQDQAGVKQIAVEGAEMIKARLDRLKGTNVTLQYSPESFTGTELEYALEVCEAVMDVWFPVTRNKIIINLPSTVEMSTPNIYADQIEWMHRRFSRRDRVILSVHPHNDRGTGVAATELAIMAGADRVEGTLFGNGERTGNVDIVTLGLNLLTQGVDPKLDFSDINGLMETAEYCTQLPIHPRHPYAGELVHTAFSGSHQDAINKGMKAIQASNSGIWEVPYLPIDPHDIGRTYEAVIRVNSQSGKGGIAYILETDHHIKLPKEWQAQFSQVIQRLTDATSREISSQEIWDAFDKEYVTQPNGRFDLVSFEASRVPGSNQVVRIKAEVSCDGEVRTIEAEGNGPVNAFSKAMREAFGLKFRLKDYAEHTRSVGSDAEAAAYIELKAPDEQGRSVFGVGIATDITMAPIRAVVSACNRL</sequence>
<evidence type="ECO:0000256" key="3">
    <source>
        <dbReference type="ARBA" id="ARBA00009767"/>
    </source>
</evidence>
<dbReference type="Gene3D" id="3.20.20.70">
    <property type="entry name" value="Aldolase class I"/>
    <property type="match status" value="1"/>
</dbReference>
<keyword evidence="10" id="KW-0460">Magnesium</keyword>
<dbReference type="GO" id="GO:0003985">
    <property type="term" value="F:acetyl-CoA C-acetyltransferase activity"/>
    <property type="evidence" value="ECO:0007669"/>
    <property type="project" value="UniProtKB-UniRule"/>
</dbReference>
<keyword evidence="6 10" id="KW-0028">Amino-acid biosynthesis</keyword>
<feature type="binding site" evidence="10">
    <location>
        <position position="244"/>
    </location>
    <ligand>
        <name>Mg(2+)</name>
        <dbReference type="ChEBI" id="CHEBI:18420"/>
    </ligand>
</feature>
<dbReference type="Pfam" id="PF00682">
    <property type="entry name" value="HMGL-like"/>
    <property type="match status" value="1"/>
</dbReference>
<dbReference type="GO" id="GO:0005737">
    <property type="term" value="C:cytoplasm"/>
    <property type="evidence" value="ECO:0007669"/>
    <property type="project" value="UniProtKB-SubCell"/>
</dbReference>
<keyword evidence="9 10" id="KW-0100">Branched-chain amino acid biosynthesis</keyword>
<dbReference type="PROSITE" id="PS50991">
    <property type="entry name" value="PYR_CT"/>
    <property type="match status" value="1"/>
</dbReference>
<dbReference type="PANTHER" id="PTHR46911:SF1">
    <property type="entry name" value="2-ISOPROPYLMALATE SYNTHASE"/>
    <property type="match status" value="1"/>
</dbReference>
<comment type="caution">
    <text evidence="12">The sequence shown here is derived from an EMBL/GenBank/DDBJ whole genome shotgun (WGS) entry which is preliminary data.</text>
</comment>
<evidence type="ECO:0000256" key="4">
    <source>
        <dbReference type="ARBA" id="ARBA00012973"/>
    </source>
</evidence>
<comment type="catalytic activity">
    <reaction evidence="1 10">
        <text>3-methyl-2-oxobutanoate + acetyl-CoA + H2O = (2S)-2-isopropylmalate + CoA + H(+)</text>
        <dbReference type="Rhea" id="RHEA:21524"/>
        <dbReference type="ChEBI" id="CHEBI:1178"/>
        <dbReference type="ChEBI" id="CHEBI:11851"/>
        <dbReference type="ChEBI" id="CHEBI:15377"/>
        <dbReference type="ChEBI" id="CHEBI:15378"/>
        <dbReference type="ChEBI" id="CHEBI:57287"/>
        <dbReference type="ChEBI" id="CHEBI:57288"/>
        <dbReference type="EC" id="2.3.3.13"/>
    </reaction>
</comment>
<dbReference type="Pfam" id="PF08502">
    <property type="entry name" value="LeuA_dimer"/>
    <property type="match status" value="1"/>
</dbReference>
<proteinExistence type="inferred from homology"/>
<keyword evidence="10" id="KW-0963">Cytoplasm</keyword>
<dbReference type="NCBIfam" id="NF002991">
    <property type="entry name" value="PRK03739.1"/>
    <property type="match status" value="1"/>
</dbReference>
<comment type="similarity">
    <text evidence="3 10">Belongs to the alpha-IPM synthase/homocitrate synthase family. LeuA type 2 subfamily.</text>
</comment>
<dbReference type="InterPro" id="IPR036230">
    <property type="entry name" value="LeuA_allosteric_dom_sf"/>
</dbReference>
<reference evidence="12" key="2">
    <citation type="submission" date="2020-09" db="EMBL/GenBank/DDBJ databases">
        <authorList>
            <person name="Sun Q."/>
            <person name="Kim S."/>
        </authorList>
    </citation>
    <scope>NUCLEOTIDE SEQUENCE</scope>
    <source>
        <strain evidence="12">KCTC 42651</strain>
    </source>
</reference>
<gene>
    <name evidence="10 12" type="primary">leuA</name>
    <name evidence="12" type="ORF">GCM10017083_44650</name>
</gene>
<dbReference type="GO" id="GO:0000287">
    <property type="term" value="F:magnesium ion binding"/>
    <property type="evidence" value="ECO:0007669"/>
    <property type="project" value="UniProtKB-UniRule"/>
</dbReference>
<evidence type="ECO:0000256" key="9">
    <source>
        <dbReference type="ARBA" id="ARBA00023304"/>
    </source>
</evidence>
<dbReference type="NCBIfam" id="TIGR00970">
    <property type="entry name" value="leuA_yeast"/>
    <property type="match status" value="1"/>
</dbReference>
<dbReference type="Proteomes" id="UP000630353">
    <property type="component" value="Unassembled WGS sequence"/>
</dbReference>
<protein>
    <recommendedName>
        <fullName evidence="4 10">2-isopropylmalate synthase</fullName>
        <ecNumber evidence="4 10">2.3.3.13</ecNumber>
    </recommendedName>
    <alternativeName>
        <fullName evidence="10">Alpha-IPM synthase</fullName>
    </alternativeName>
    <alternativeName>
        <fullName evidence="10">Alpha-isopropylmalate synthase</fullName>
    </alternativeName>
</protein>
<feature type="binding site" evidence="10">
    <location>
        <position position="280"/>
    </location>
    <ligand>
        <name>Mg(2+)</name>
        <dbReference type="ChEBI" id="CHEBI:18420"/>
    </ligand>
</feature>
<dbReference type="Gene3D" id="3.30.160.270">
    <property type="match status" value="1"/>
</dbReference>
<dbReference type="AlphaFoldDB" id="A0A918XVM2"/>
<evidence type="ECO:0000256" key="8">
    <source>
        <dbReference type="ARBA" id="ARBA00022723"/>
    </source>
</evidence>
<dbReference type="SUPFAM" id="SSF89000">
    <property type="entry name" value="post-HMGL domain-like"/>
    <property type="match status" value="1"/>
</dbReference>
<reference evidence="12" key="1">
    <citation type="journal article" date="2014" name="Int. J. Syst. Evol. Microbiol.">
        <title>Complete genome sequence of Corynebacterium casei LMG S-19264T (=DSM 44701T), isolated from a smear-ripened cheese.</title>
        <authorList>
            <consortium name="US DOE Joint Genome Institute (JGI-PGF)"/>
            <person name="Walter F."/>
            <person name="Albersmeier A."/>
            <person name="Kalinowski J."/>
            <person name="Ruckert C."/>
        </authorList>
    </citation>
    <scope>NUCLEOTIDE SEQUENCE</scope>
    <source>
        <strain evidence="12">KCTC 42651</strain>
    </source>
</reference>
<feature type="domain" description="Pyruvate carboxyltransferase" evidence="11">
    <location>
        <begin position="31"/>
        <end position="305"/>
    </location>
</feature>
<comment type="pathway">
    <text evidence="2 10">Amino-acid biosynthesis; L-leucine biosynthesis; L-leucine from 3-methyl-2-oxobutanoate: step 1/4.</text>
</comment>
<dbReference type="InterPro" id="IPR002034">
    <property type="entry name" value="AIPM/Hcit_synth_CS"/>
</dbReference>
<dbReference type="InterPro" id="IPR054692">
    <property type="entry name" value="LeuA-like_post-cat"/>
</dbReference>
<dbReference type="InterPro" id="IPR005668">
    <property type="entry name" value="IPM_Synthase"/>
</dbReference>
<dbReference type="EC" id="2.3.3.13" evidence="4 10"/>
<dbReference type="EMBL" id="BMZS01000011">
    <property type="protein sequence ID" value="GHD59738.1"/>
    <property type="molecule type" value="Genomic_DNA"/>
</dbReference>
<dbReference type="Pfam" id="PF22615">
    <property type="entry name" value="IPMS_D2"/>
    <property type="match status" value="1"/>
</dbReference>
<keyword evidence="7 10" id="KW-0808">Transferase</keyword>
<comment type="subunit">
    <text evidence="10">Homodimer.</text>
</comment>
<dbReference type="InterPro" id="IPR000891">
    <property type="entry name" value="PYR_CT"/>
</dbReference>
<accession>A0A918XVM2</accession>
<comment type="subcellular location">
    <subcellularLocation>
        <location evidence="10">Cytoplasm</location>
    </subcellularLocation>
</comment>
<evidence type="ECO:0000313" key="13">
    <source>
        <dbReference type="Proteomes" id="UP000630353"/>
    </source>
</evidence>